<protein>
    <submittedName>
        <fullName evidence="1">Acytochrome-C oxidase electron carrier</fullName>
    </submittedName>
</protein>
<organism evidence="1 2">
    <name type="scientific">Micractinium conductrix</name>
    <dbReference type="NCBI Taxonomy" id="554055"/>
    <lineage>
        <taxon>Eukaryota</taxon>
        <taxon>Viridiplantae</taxon>
        <taxon>Chlorophyta</taxon>
        <taxon>core chlorophytes</taxon>
        <taxon>Trebouxiophyceae</taxon>
        <taxon>Chlorellales</taxon>
        <taxon>Chlorellaceae</taxon>
        <taxon>Chlorella clade</taxon>
        <taxon>Micractinium</taxon>
    </lineage>
</organism>
<evidence type="ECO:0000313" key="2">
    <source>
        <dbReference type="Proteomes" id="UP000239649"/>
    </source>
</evidence>
<dbReference type="EMBL" id="LHPF02000008">
    <property type="protein sequence ID" value="PSC73106.1"/>
    <property type="molecule type" value="Genomic_DNA"/>
</dbReference>
<dbReference type="Proteomes" id="UP000239649">
    <property type="component" value="Unassembled WGS sequence"/>
</dbReference>
<keyword evidence="2" id="KW-1185">Reference proteome</keyword>
<sequence>MSNEVLKREWAKGFDKVKAKQAELARSKGFIHLAGGSKDLVTSRYMPLALSLVALPLVARGCFNMYTGRGKIE</sequence>
<accession>A0A2P6VG89</accession>
<reference evidence="1 2" key="1">
    <citation type="journal article" date="2018" name="Plant J.">
        <title>Genome sequences of Chlorella sorokiniana UTEX 1602 and Micractinium conductrix SAG 241.80: implications to maltose excretion by a green alga.</title>
        <authorList>
            <person name="Arriola M.B."/>
            <person name="Velmurugan N."/>
            <person name="Zhang Y."/>
            <person name="Plunkett M.H."/>
            <person name="Hondzo H."/>
            <person name="Barney B.M."/>
        </authorList>
    </citation>
    <scope>NUCLEOTIDE SEQUENCE [LARGE SCALE GENOMIC DNA]</scope>
    <source>
        <strain evidence="1 2">SAG 241.80</strain>
    </source>
</reference>
<dbReference type="AlphaFoldDB" id="A0A2P6VG89"/>
<name>A0A2P6VG89_9CHLO</name>
<gene>
    <name evidence="1" type="ORF">C2E20_3666</name>
</gene>
<proteinExistence type="predicted"/>
<evidence type="ECO:0000313" key="1">
    <source>
        <dbReference type="EMBL" id="PSC73106.1"/>
    </source>
</evidence>
<comment type="caution">
    <text evidence="1">The sequence shown here is derived from an EMBL/GenBank/DDBJ whole genome shotgun (WGS) entry which is preliminary data.</text>
</comment>